<feature type="coiled-coil region" evidence="8">
    <location>
        <begin position="633"/>
        <end position="660"/>
    </location>
</feature>
<feature type="domain" description="N6 adenine-specific DNA methyltransferase N-terminal" evidence="10">
    <location>
        <begin position="10"/>
        <end position="120"/>
    </location>
</feature>
<dbReference type="SUPFAM" id="SSF53335">
    <property type="entry name" value="S-adenosyl-L-methionine-dependent methyltransferases"/>
    <property type="match status" value="1"/>
</dbReference>
<keyword evidence="5" id="KW-0949">S-adenosyl-L-methionine</keyword>
<dbReference type="InterPro" id="IPR029063">
    <property type="entry name" value="SAM-dependent_MTases_sf"/>
</dbReference>
<comment type="catalytic activity">
    <reaction evidence="7">
        <text>a 2'-deoxyadenosine in DNA + S-adenosyl-L-methionine = an N(6)-methyl-2'-deoxyadenosine in DNA + S-adenosyl-L-homocysteine + H(+)</text>
        <dbReference type="Rhea" id="RHEA:15197"/>
        <dbReference type="Rhea" id="RHEA-COMP:12418"/>
        <dbReference type="Rhea" id="RHEA-COMP:12419"/>
        <dbReference type="ChEBI" id="CHEBI:15378"/>
        <dbReference type="ChEBI" id="CHEBI:57856"/>
        <dbReference type="ChEBI" id="CHEBI:59789"/>
        <dbReference type="ChEBI" id="CHEBI:90615"/>
        <dbReference type="ChEBI" id="CHEBI:90616"/>
        <dbReference type="EC" id="2.1.1.72"/>
    </reaction>
</comment>
<dbReference type="PANTHER" id="PTHR42933:SF3">
    <property type="entry name" value="TYPE I RESTRICTION ENZYME MJAVIII METHYLASE SUBUNIT"/>
    <property type="match status" value="1"/>
</dbReference>
<dbReference type="Pfam" id="PF02384">
    <property type="entry name" value="N6_Mtase"/>
    <property type="match status" value="1"/>
</dbReference>
<evidence type="ECO:0000256" key="4">
    <source>
        <dbReference type="ARBA" id="ARBA00022679"/>
    </source>
</evidence>
<name>A0ABR9UFL3_9CYAN</name>
<accession>A0ABR9UFL3</accession>
<evidence type="ECO:0000256" key="1">
    <source>
        <dbReference type="ARBA" id="ARBA00006594"/>
    </source>
</evidence>
<keyword evidence="3 11" id="KW-0489">Methyltransferase</keyword>
<reference evidence="11 12" key="1">
    <citation type="submission" date="2020-10" db="EMBL/GenBank/DDBJ databases">
        <authorList>
            <person name="Castelo-Branco R."/>
            <person name="Eusebio N."/>
            <person name="Adriana R."/>
            <person name="Vieira A."/>
            <person name="Brugerolle De Fraissinette N."/>
            <person name="Rezende De Castro R."/>
            <person name="Schneider M.P."/>
            <person name="Vasconcelos V."/>
            <person name="Leao P.N."/>
        </authorList>
    </citation>
    <scope>NUCLEOTIDE SEQUENCE [LARGE SCALE GENOMIC DNA]</scope>
    <source>
        <strain evidence="11 12">LEGE 06226</strain>
    </source>
</reference>
<evidence type="ECO:0000256" key="8">
    <source>
        <dbReference type="SAM" id="Coils"/>
    </source>
</evidence>
<dbReference type="NCBIfam" id="TIGR00497">
    <property type="entry name" value="hsdM"/>
    <property type="match status" value="1"/>
</dbReference>
<dbReference type="EC" id="2.1.1.72" evidence="2"/>
<gene>
    <name evidence="11" type="ORF">IQ236_16935</name>
</gene>
<dbReference type="RefSeq" id="WP_193870384.1">
    <property type="nucleotide sequence ID" value="NZ_JADEWU010000042.1"/>
</dbReference>
<evidence type="ECO:0000313" key="12">
    <source>
        <dbReference type="Proteomes" id="UP000640725"/>
    </source>
</evidence>
<evidence type="ECO:0000256" key="6">
    <source>
        <dbReference type="ARBA" id="ARBA00022747"/>
    </source>
</evidence>
<dbReference type="InterPro" id="IPR002052">
    <property type="entry name" value="DNA_methylase_N6_adenine_CS"/>
</dbReference>
<feature type="domain" description="DNA methylase adenine-specific" evidence="9">
    <location>
        <begin position="135"/>
        <end position="443"/>
    </location>
</feature>
<proteinExistence type="inferred from homology"/>
<dbReference type="InterPro" id="IPR022749">
    <property type="entry name" value="D12N6_MeTrfase_N"/>
</dbReference>
<keyword evidence="12" id="KW-1185">Reference proteome</keyword>
<evidence type="ECO:0000259" key="9">
    <source>
        <dbReference type="Pfam" id="PF02384"/>
    </source>
</evidence>
<dbReference type="Gene3D" id="1.20.1260.30">
    <property type="match status" value="2"/>
</dbReference>
<keyword evidence="4 11" id="KW-0808">Transferase</keyword>
<dbReference type="Proteomes" id="UP000640725">
    <property type="component" value="Unassembled WGS sequence"/>
</dbReference>
<evidence type="ECO:0000259" key="10">
    <source>
        <dbReference type="Pfam" id="PF12161"/>
    </source>
</evidence>
<dbReference type="PANTHER" id="PTHR42933">
    <property type="entry name" value="SLR6095 PROTEIN"/>
    <property type="match status" value="1"/>
</dbReference>
<comment type="similarity">
    <text evidence="1">Belongs to the N(4)/N(6)-methyltransferase family.</text>
</comment>
<dbReference type="InterPro" id="IPR004546">
    <property type="entry name" value="Restrct_endonuc_T1M"/>
</dbReference>
<dbReference type="InterPro" id="IPR003356">
    <property type="entry name" value="DNA_methylase_A-5"/>
</dbReference>
<dbReference type="InterPro" id="IPR038333">
    <property type="entry name" value="T1MK-like_N_sf"/>
</dbReference>
<dbReference type="PROSITE" id="PS00092">
    <property type="entry name" value="N6_MTASE"/>
    <property type="match status" value="1"/>
</dbReference>
<organism evidence="11 12">
    <name type="scientific">Planktothrix mougeotii LEGE 06226</name>
    <dbReference type="NCBI Taxonomy" id="1828728"/>
    <lineage>
        <taxon>Bacteria</taxon>
        <taxon>Bacillati</taxon>
        <taxon>Cyanobacteriota</taxon>
        <taxon>Cyanophyceae</taxon>
        <taxon>Oscillatoriophycideae</taxon>
        <taxon>Oscillatoriales</taxon>
        <taxon>Microcoleaceae</taxon>
        <taxon>Planktothrix</taxon>
    </lineage>
</organism>
<evidence type="ECO:0000256" key="3">
    <source>
        <dbReference type="ARBA" id="ARBA00022603"/>
    </source>
</evidence>
<dbReference type="Pfam" id="PF12161">
    <property type="entry name" value="HsdM_N"/>
    <property type="match status" value="1"/>
</dbReference>
<evidence type="ECO:0000256" key="5">
    <source>
        <dbReference type="ARBA" id="ARBA00022691"/>
    </source>
</evidence>
<dbReference type="GO" id="GO:0032259">
    <property type="term" value="P:methylation"/>
    <property type="evidence" value="ECO:0007669"/>
    <property type="project" value="UniProtKB-KW"/>
</dbReference>
<dbReference type="InterPro" id="IPR051537">
    <property type="entry name" value="DNA_Adenine_Mtase"/>
</dbReference>
<evidence type="ECO:0000256" key="7">
    <source>
        <dbReference type="ARBA" id="ARBA00047942"/>
    </source>
</evidence>
<protein>
    <recommendedName>
        <fullName evidence="2">site-specific DNA-methyltransferase (adenine-specific)</fullName>
        <ecNumber evidence="2">2.1.1.72</ecNumber>
    </recommendedName>
</protein>
<evidence type="ECO:0000256" key="2">
    <source>
        <dbReference type="ARBA" id="ARBA00011900"/>
    </source>
</evidence>
<dbReference type="GO" id="GO:0009007">
    <property type="term" value="F:site-specific DNA-methyltransferase (adenine-specific) activity"/>
    <property type="evidence" value="ECO:0007669"/>
    <property type="project" value="UniProtKB-EC"/>
</dbReference>
<dbReference type="EMBL" id="JADEWU010000042">
    <property type="protein sequence ID" value="MBE9144889.1"/>
    <property type="molecule type" value="Genomic_DNA"/>
</dbReference>
<comment type="caution">
    <text evidence="11">The sequence shown here is derived from an EMBL/GenBank/DDBJ whole genome shotgun (WGS) entry which is preliminary data.</text>
</comment>
<dbReference type="PRINTS" id="PR00507">
    <property type="entry name" value="N12N6MTFRASE"/>
</dbReference>
<sequence length="820" mass="92192">MAVKKTELYSSLWAGCDELRGGMDASQYKDYVLTLLFMKYISDKYAGDPNAVIVVPDGASFKDLLALKNNKEIGDKINKAIGKLAEENGLKGVIDVADFNDEDKLGKGKEMVDRLSNLLGIFEGIDLSANRAEGDDLLGDAYEYLMRHFATESGKSKGQFYTPAEVSRILAKVVGITPETMQDATVYDPTCGSGSLLLKLANEAPNGLTIYGQEMDNATVALAKMNMILHNYPTAEIWKDNTLSNPGWKNPDGSLKTFDFAVANPPFSYKSWSNGISLTHDEFNRFNYGVPPEKNGDYAFLLHILKSLKSTGKAAIILPHGVLFRGNAEARIRKNLITQGYIKGIIGLPANLFYGTGIPACIIVIDKSTAATRQGLFMVDASKGFIKDGNKNRLRSQDLHKIVDVFNHQIELPRYSRMVSLEEIATNDYNLNIPRYIDSSEPEDIHDLSAHLNGGIPNVDIDALENYWRVFPKLRSVLFTPSQDSGYSESLVEASRVKTTILNHPEFTAFSQLTLALYQGWRNDYEDRLKNIAIGDKPKALITLLSEDLLKRFVKAELLDKYDIYQLLMDYWEETMQDDVYILVQEGWKAGNVIRKLEAKKGEKLKEAPDLIIDKQKYKADLIPPDLIVARYFAQQQQEIDQLQTDLDAITQELEALIEEHTGEEGALVDAQTDAGKVTKNNVKKLIDGSKQLSIFEDLELSTEQDDGLILQQCLKLFEQEETMKKKLKDAQTTLDKAVFAQYRKLTEDEIKTLVIDDKWGATLEGRIMGEIERVTQQLASRIKELEERYAEPLPQLMDEVEVLSSRVDEHLKRMGVSWN</sequence>
<dbReference type="Gene3D" id="3.40.50.150">
    <property type="entry name" value="Vaccinia Virus protein VP39"/>
    <property type="match status" value="1"/>
</dbReference>
<evidence type="ECO:0000313" key="11">
    <source>
        <dbReference type="EMBL" id="MBE9144889.1"/>
    </source>
</evidence>
<keyword evidence="6" id="KW-0680">Restriction system</keyword>
<keyword evidence="8" id="KW-0175">Coiled coil</keyword>